<dbReference type="Gene3D" id="2.40.420.20">
    <property type="match status" value="1"/>
</dbReference>
<evidence type="ECO:0000313" key="5">
    <source>
        <dbReference type="EMBL" id="MBE9029587.1"/>
    </source>
</evidence>
<evidence type="ECO:0000259" key="3">
    <source>
        <dbReference type="Pfam" id="PF25876"/>
    </source>
</evidence>
<dbReference type="PANTHER" id="PTHR30469">
    <property type="entry name" value="MULTIDRUG RESISTANCE PROTEIN MDTA"/>
    <property type="match status" value="1"/>
</dbReference>
<dbReference type="SUPFAM" id="SSF111369">
    <property type="entry name" value="HlyD-like secretion proteins"/>
    <property type="match status" value="1"/>
</dbReference>
<keyword evidence="6" id="KW-1185">Reference proteome</keyword>
<feature type="domain" description="Multidrug resistance protein MdtA-like barrel-sandwich hybrid" evidence="4">
    <location>
        <begin position="80"/>
        <end position="255"/>
    </location>
</feature>
<dbReference type="PANTHER" id="PTHR30469:SF15">
    <property type="entry name" value="HLYD FAMILY OF SECRETION PROTEINS"/>
    <property type="match status" value="1"/>
</dbReference>
<keyword evidence="2" id="KW-0175">Coiled coil</keyword>
<evidence type="ECO:0000259" key="4">
    <source>
        <dbReference type="Pfam" id="PF25917"/>
    </source>
</evidence>
<feature type="domain" description="Multidrug resistance protein MdtA-like alpha-helical hairpin" evidence="3">
    <location>
        <begin position="137"/>
        <end position="203"/>
    </location>
</feature>
<comment type="caution">
    <text evidence="5">The sequence shown here is derived from an EMBL/GenBank/DDBJ whole genome shotgun (WGS) entry which is preliminary data.</text>
</comment>
<dbReference type="GO" id="GO:1990281">
    <property type="term" value="C:efflux pump complex"/>
    <property type="evidence" value="ECO:0007669"/>
    <property type="project" value="TreeGrafter"/>
</dbReference>
<dbReference type="InterPro" id="IPR058624">
    <property type="entry name" value="MdtA-like_HH"/>
</dbReference>
<evidence type="ECO:0000256" key="2">
    <source>
        <dbReference type="SAM" id="Coils"/>
    </source>
</evidence>
<dbReference type="Pfam" id="PF25876">
    <property type="entry name" value="HH_MFP_RND"/>
    <property type="match status" value="1"/>
</dbReference>
<evidence type="ECO:0000256" key="1">
    <source>
        <dbReference type="ARBA" id="ARBA00009477"/>
    </source>
</evidence>
<dbReference type="Proteomes" id="UP000625316">
    <property type="component" value="Unassembled WGS sequence"/>
</dbReference>
<accession>A0A928VND4</accession>
<comment type="similarity">
    <text evidence="1">Belongs to the membrane fusion protein (MFP) (TC 8.A.1) family.</text>
</comment>
<dbReference type="GO" id="GO:0015562">
    <property type="term" value="F:efflux transmembrane transporter activity"/>
    <property type="evidence" value="ECO:0007669"/>
    <property type="project" value="TreeGrafter"/>
</dbReference>
<dbReference type="AlphaFoldDB" id="A0A928VND4"/>
<name>A0A928VND4_9CYAN</name>
<dbReference type="InterPro" id="IPR058625">
    <property type="entry name" value="MdtA-like_BSH"/>
</dbReference>
<dbReference type="Gene3D" id="2.40.50.100">
    <property type="match status" value="2"/>
</dbReference>
<gene>
    <name evidence="5" type="ORF">IQ266_07575</name>
</gene>
<sequence length="451" mass="48586">MGAIVLFTGVGLILRANSGTSSNEQAETTAAKPARLPIRAEPVALEPIQGWTYGDGFVSAVVKKHLNFQAEGTVIYLKRINGRILREGDFVRQGALLARVDPRKYDADITVAAAGRLEASNRVLDATANLRQAEEALAQAQADLQKAKTDETFSRDDLKRYQDLSSAGGIARREAELKATEYKNSQANVTAALAKVRSAQSQISAAKTQVTTAEAGVNSATAKLAQSNISREDTELVAPFNGVISRLNIREGDYWTPQIVNASADYQKITERLPIIMINPSQLEVDVELPAFEGAQARSGQRAFIILERNSAKAKSGKLTGENLMQLASAQGTISSVSPSVSPGARSVRVTLRITQGADNLKDGARVAAWIATQEKPKAIVAPFKAFVFRDQQPYVFVLNESQGIVEQRAVQPGIEGLSKREILAGVQPNEKLVTEGINRLVNGTPVEVMP</sequence>
<dbReference type="InterPro" id="IPR006143">
    <property type="entry name" value="RND_pump_MFP"/>
</dbReference>
<dbReference type="Pfam" id="PF25917">
    <property type="entry name" value="BSH_RND"/>
    <property type="match status" value="1"/>
</dbReference>
<feature type="coiled-coil region" evidence="2">
    <location>
        <begin position="116"/>
        <end position="150"/>
    </location>
</feature>
<protein>
    <submittedName>
        <fullName evidence="5">Efflux RND transporter periplasmic adaptor subunit</fullName>
    </submittedName>
</protein>
<reference evidence="5" key="1">
    <citation type="submission" date="2020-10" db="EMBL/GenBank/DDBJ databases">
        <authorList>
            <person name="Castelo-Branco R."/>
            <person name="Eusebio N."/>
            <person name="Adriana R."/>
            <person name="Vieira A."/>
            <person name="Brugerolle De Fraissinette N."/>
            <person name="Rezende De Castro R."/>
            <person name="Schneider M.P."/>
            <person name="Vasconcelos V."/>
            <person name="Leao P.N."/>
        </authorList>
    </citation>
    <scope>NUCLEOTIDE SEQUENCE</scope>
    <source>
        <strain evidence="5">LEGE 11480</strain>
    </source>
</reference>
<organism evidence="5 6">
    <name type="scientific">Romeriopsis navalis LEGE 11480</name>
    <dbReference type="NCBI Taxonomy" id="2777977"/>
    <lineage>
        <taxon>Bacteria</taxon>
        <taxon>Bacillati</taxon>
        <taxon>Cyanobacteriota</taxon>
        <taxon>Cyanophyceae</taxon>
        <taxon>Leptolyngbyales</taxon>
        <taxon>Leptolyngbyaceae</taxon>
        <taxon>Romeriopsis</taxon>
        <taxon>Romeriopsis navalis</taxon>
    </lineage>
</organism>
<dbReference type="Gene3D" id="2.40.30.170">
    <property type="match status" value="1"/>
</dbReference>
<evidence type="ECO:0000313" key="6">
    <source>
        <dbReference type="Proteomes" id="UP000625316"/>
    </source>
</evidence>
<dbReference type="Gene3D" id="1.10.287.470">
    <property type="entry name" value="Helix hairpin bin"/>
    <property type="match status" value="2"/>
</dbReference>
<dbReference type="NCBIfam" id="TIGR01730">
    <property type="entry name" value="RND_mfp"/>
    <property type="match status" value="1"/>
</dbReference>
<proteinExistence type="inferred from homology"/>
<dbReference type="EMBL" id="JADEXQ010000018">
    <property type="protein sequence ID" value="MBE9029587.1"/>
    <property type="molecule type" value="Genomic_DNA"/>
</dbReference>